<accession>A0A2N5S3W3</accession>
<gene>
    <name evidence="1" type="ORF">PCASD_24586</name>
</gene>
<sequence>MEFKSPSSLYYYDLQFVKPFRNWGLENKLDEDWAQVYQQLEIKSEVDNILTIKKQAPIALANFKAYFNVILKFREQKKNILKIITPEDLQSLSKYKIPKQESKVSDNDKLATEE</sequence>
<evidence type="ECO:0000313" key="2">
    <source>
        <dbReference type="Proteomes" id="UP000235392"/>
    </source>
</evidence>
<dbReference type="EMBL" id="PGCI01001096">
    <property type="protein sequence ID" value="PLW07928.1"/>
    <property type="molecule type" value="Genomic_DNA"/>
</dbReference>
<dbReference type="AlphaFoldDB" id="A0A2N5S3W3"/>
<comment type="caution">
    <text evidence="1">The sequence shown here is derived from an EMBL/GenBank/DDBJ whole genome shotgun (WGS) entry which is preliminary data.</text>
</comment>
<evidence type="ECO:0000313" key="1">
    <source>
        <dbReference type="EMBL" id="PLW07928.1"/>
    </source>
</evidence>
<proteinExistence type="predicted"/>
<dbReference type="Proteomes" id="UP000235392">
    <property type="component" value="Unassembled WGS sequence"/>
</dbReference>
<protein>
    <submittedName>
        <fullName evidence="1">Uncharacterized protein</fullName>
    </submittedName>
</protein>
<reference evidence="1 2" key="1">
    <citation type="submission" date="2017-11" db="EMBL/GenBank/DDBJ databases">
        <title>De novo assembly and phasing of dikaryotic genomes from two isolates of Puccinia coronata f. sp. avenae, the causal agent of oat crown rust.</title>
        <authorList>
            <person name="Miller M.E."/>
            <person name="Zhang Y."/>
            <person name="Omidvar V."/>
            <person name="Sperschneider J."/>
            <person name="Schwessinger B."/>
            <person name="Raley C."/>
            <person name="Palmer J.M."/>
            <person name="Garnica D."/>
            <person name="Upadhyaya N."/>
            <person name="Rathjen J."/>
            <person name="Taylor J.M."/>
            <person name="Park R.F."/>
            <person name="Dodds P.N."/>
            <person name="Hirsch C.D."/>
            <person name="Kianian S.F."/>
            <person name="Figueroa M."/>
        </authorList>
    </citation>
    <scope>NUCLEOTIDE SEQUENCE [LARGE SCALE GENOMIC DNA]</scope>
    <source>
        <strain evidence="1">12SD80</strain>
    </source>
</reference>
<name>A0A2N5S3W3_9BASI</name>
<organism evidence="1 2">
    <name type="scientific">Puccinia coronata f. sp. avenae</name>
    <dbReference type="NCBI Taxonomy" id="200324"/>
    <lineage>
        <taxon>Eukaryota</taxon>
        <taxon>Fungi</taxon>
        <taxon>Dikarya</taxon>
        <taxon>Basidiomycota</taxon>
        <taxon>Pucciniomycotina</taxon>
        <taxon>Pucciniomycetes</taxon>
        <taxon>Pucciniales</taxon>
        <taxon>Pucciniaceae</taxon>
        <taxon>Puccinia</taxon>
    </lineage>
</organism>